<dbReference type="Gene3D" id="3.30.420.10">
    <property type="entry name" value="Ribonuclease H-like superfamily/Ribonuclease H"/>
    <property type="match status" value="1"/>
</dbReference>
<proteinExistence type="predicted"/>
<gene>
    <name evidence="2" type="ORF">J2853_002542</name>
</gene>
<dbReference type="EMBL" id="JAUSQU010000001">
    <property type="protein sequence ID" value="MDP9843331.1"/>
    <property type="molecule type" value="Genomic_DNA"/>
</dbReference>
<sequence length="225" mass="24969">MTKYVFLDTETTNLDPDLGDLWEIATSVYNTTRPEDGDQESWWQVRADMRYADPNATRIGGYYGRAVVLDKPVGQGVQLACTDSITGRKGDLLGNYSAEQIALELAKQLDGAIIVANNPAFDRRFIEKFLRENGQILTASHRMEDIRVMLTGYVHGRLSLMDGKVDEAFSPETAPYVQDWLAGATKTLAWEIVGVSQDPATRHTALGDARLVRDVFKAITGGIKR</sequence>
<comment type="caution">
    <text evidence="2">The sequence shown here is derived from an EMBL/GenBank/DDBJ whole genome shotgun (WGS) entry which is preliminary data.</text>
</comment>
<dbReference type="InterPro" id="IPR012337">
    <property type="entry name" value="RNaseH-like_sf"/>
</dbReference>
<evidence type="ECO:0000259" key="1">
    <source>
        <dbReference type="SMART" id="SM00479"/>
    </source>
</evidence>
<feature type="domain" description="Exonuclease" evidence="1">
    <location>
        <begin position="3"/>
        <end position="225"/>
    </location>
</feature>
<keyword evidence="3" id="KW-1185">Reference proteome</keyword>
<protein>
    <submittedName>
        <fullName evidence="2">DNA polymerase III epsilon subunit-like protein</fullName>
    </submittedName>
</protein>
<evidence type="ECO:0000313" key="2">
    <source>
        <dbReference type="EMBL" id="MDP9843331.1"/>
    </source>
</evidence>
<dbReference type="RefSeq" id="WP_307557480.1">
    <property type="nucleotide sequence ID" value="NZ_JAUSQU010000001.1"/>
</dbReference>
<accession>A0ABT9Q9C1</accession>
<name>A0ABT9Q9C1_9ACTN</name>
<dbReference type="SUPFAM" id="SSF53098">
    <property type="entry name" value="Ribonuclease H-like"/>
    <property type="match status" value="1"/>
</dbReference>
<dbReference type="SMART" id="SM00479">
    <property type="entry name" value="EXOIII"/>
    <property type="match status" value="1"/>
</dbReference>
<dbReference type="InterPro" id="IPR013520">
    <property type="entry name" value="Ribonucl_H"/>
</dbReference>
<dbReference type="InterPro" id="IPR036397">
    <property type="entry name" value="RNaseH_sf"/>
</dbReference>
<organism evidence="2 3">
    <name type="scientific">Streptosporangium lutulentum</name>
    <dbReference type="NCBI Taxonomy" id="1461250"/>
    <lineage>
        <taxon>Bacteria</taxon>
        <taxon>Bacillati</taxon>
        <taxon>Actinomycetota</taxon>
        <taxon>Actinomycetes</taxon>
        <taxon>Streptosporangiales</taxon>
        <taxon>Streptosporangiaceae</taxon>
        <taxon>Streptosporangium</taxon>
    </lineage>
</organism>
<reference evidence="2 3" key="1">
    <citation type="submission" date="2023-07" db="EMBL/GenBank/DDBJ databases">
        <title>Sequencing the genomes of 1000 actinobacteria strains.</title>
        <authorList>
            <person name="Klenk H.-P."/>
        </authorList>
    </citation>
    <scope>NUCLEOTIDE SEQUENCE [LARGE SCALE GENOMIC DNA]</scope>
    <source>
        <strain evidence="2 3">DSM 46740</strain>
    </source>
</reference>
<dbReference type="Proteomes" id="UP001225356">
    <property type="component" value="Unassembled WGS sequence"/>
</dbReference>
<evidence type="ECO:0000313" key="3">
    <source>
        <dbReference type="Proteomes" id="UP001225356"/>
    </source>
</evidence>